<dbReference type="GO" id="GO:0032259">
    <property type="term" value="P:methylation"/>
    <property type="evidence" value="ECO:0007669"/>
    <property type="project" value="UniProtKB-KW"/>
</dbReference>
<dbReference type="SUPFAM" id="SSF53335">
    <property type="entry name" value="S-adenosyl-L-methionine-dependent methyltransferases"/>
    <property type="match status" value="1"/>
</dbReference>
<dbReference type="EMBL" id="JACRAF010000005">
    <property type="protein sequence ID" value="MBI4920518.1"/>
    <property type="molecule type" value="Genomic_DNA"/>
</dbReference>
<evidence type="ECO:0000313" key="3">
    <source>
        <dbReference type="Proteomes" id="UP000782610"/>
    </source>
</evidence>
<protein>
    <submittedName>
        <fullName evidence="2">Methyltransferase domain-containing protein</fullName>
    </submittedName>
</protein>
<keyword evidence="2" id="KW-0808">Transferase</keyword>
<dbReference type="InterPro" id="IPR029063">
    <property type="entry name" value="SAM-dependent_MTases_sf"/>
</dbReference>
<reference evidence="2" key="1">
    <citation type="submission" date="2020-07" db="EMBL/GenBank/DDBJ databases">
        <title>Huge and variable diversity of episymbiotic CPR bacteria and DPANN archaea in groundwater ecosystems.</title>
        <authorList>
            <person name="He C.Y."/>
            <person name="Keren R."/>
            <person name="Whittaker M."/>
            <person name="Farag I.F."/>
            <person name="Doudna J."/>
            <person name="Cate J.H.D."/>
            <person name="Banfield J.F."/>
        </authorList>
    </citation>
    <scope>NUCLEOTIDE SEQUENCE</scope>
    <source>
        <strain evidence="2">NC_groundwater_1586_Pr3_B-0.1um_66_15</strain>
    </source>
</reference>
<dbReference type="Pfam" id="PF13649">
    <property type="entry name" value="Methyltransf_25"/>
    <property type="match status" value="1"/>
</dbReference>
<proteinExistence type="predicted"/>
<dbReference type="Proteomes" id="UP000782610">
    <property type="component" value="Unassembled WGS sequence"/>
</dbReference>
<name>A0A933KY79_9HYPH</name>
<dbReference type="PANTHER" id="PTHR43464">
    <property type="entry name" value="METHYLTRANSFERASE"/>
    <property type="match status" value="1"/>
</dbReference>
<organism evidence="2 3">
    <name type="scientific">Devosia nanyangense</name>
    <dbReference type="NCBI Taxonomy" id="1228055"/>
    <lineage>
        <taxon>Bacteria</taxon>
        <taxon>Pseudomonadati</taxon>
        <taxon>Pseudomonadota</taxon>
        <taxon>Alphaproteobacteria</taxon>
        <taxon>Hyphomicrobiales</taxon>
        <taxon>Devosiaceae</taxon>
        <taxon>Devosia</taxon>
    </lineage>
</organism>
<evidence type="ECO:0000313" key="2">
    <source>
        <dbReference type="EMBL" id="MBI4920518.1"/>
    </source>
</evidence>
<dbReference type="AlphaFoldDB" id="A0A933KY79"/>
<accession>A0A933KY79</accession>
<dbReference type="CDD" id="cd02440">
    <property type="entry name" value="AdoMet_MTases"/>
    <property type="match status" value="1"/>
</dbReference>
<dbReference type="PANTHER" id="PTHR43464:SF3">
    <property type="entry name" value="SAM-DEPENDENT METHYLTRANSFERASE"/>
    <property type="match status" value="1"/>
</dbReference>
<gene>
    <name evidence="2" type="ORF">HY834_02120</name>
</gene>
<dbReference type="GO" id="GO:0008168">
    <property type="term" value="F:methyltransferase activity"/>
    <property type="evidence" value="ECO:0007669"/>
    <property type="project" value="UniProtKB-KW"/>
</dbReference>
<evidence type="ECO:0000259" key="1">
    <source>
        <dbReference type="Pfam" id="PF13649"/>
    </source>
</evidence>
<dbReference type="InterPro" id="IPR041698">
    <property type="entry name" value="Methyltransf_25"/>
</dbReference>
<feature type="domain" description="Methyltransferase" evidence="1">
    <location>
        <begin position="40"/>
        <end position="132"/>
    </location>
</feature>
<comment type="caution">
    <text evidence="2">The sequence shown here is derived from an EMBL/GenBank/DDBJ whole genome shotgun (WGS) entry which is preliminary data.</text>
</comment>
<keyword evidence="2" id="KW-0489">Methyltransferase</keyword>
<dbReference type="Gene3D" id="3.40.50.150">
    <property type="entry name" value="Vaccinia Virus protein VP39"/>
    <property type="match status" value="1"/>
</dbReference>
<sequence length="266" mass="29182">MDHQGYWAIAEADIEIQNPVTDRKLRLLDDYCDIRDGLRVLDIGCGKAWVMRQWAERLTIEGTGLDINPAFLEVARRKPPARGRLQFIEAPAEQFSPTPASYDVVLCLGASFALGGFVQAVDWMTSAAKPGGAVVIGDLTLKHRPVVNAHQHLPLDPVDLVATVQRHGAEVSALISASDADFERYVSHHRHATLRWPASIQSIVTTTTCSKRAAAIGTTTSRRSAHTWAGSSLSAARRTDYSAIRRKNRLTPTAKDGQWRCTMASS</sequence>